<reference evidence="7" key="1">
    <citation type="submission" date="2025-08" db="UniProtKB">
        <authorList>
            <consortium name="RefSeq"/>
        </authorList>
    </citation>
    <scope>IDENTIFICATION</scope>
    <source>
        <tissue evidence="7">Total insect</tissue>
    </source>
</reference>
<dbReference type="InParanoid" id="A0A6P8ZS96"/>
<feature type="coiled-coil region" evidence="5">
    <location>
        <begin position="573"/>
        <end position="600"/>
    </location>
</feature>
<evidence type="ECO:0000256" key="1">
    <source>
        <dbReference type="ARBA" id="ARBA00004300"/>
    </source>
</evidence>
<evidence type="ECO:0000256" key="3">
    <source>
        <dbReference type="ARBA" id="ARBA00023054"/>
    </source>
</evidence>
<feature type="coiled-coil region" evidence="5">
    <location>
        <begin position="271"/>
        <end position="344"/>
    </location>
</feature>
<evidence type="ECO:0000313" key="7">
    <source>
        <dbReference type="RefSeq" id="XP_034247960.1"/>
    </source>
</evidence>
<dbReference type="InterPro" id="IPR052116">
    <property type="entry name" value="Centro_Cilium_Assembly"/>
</dbReference>
<dbReference type="SUPFAM" id="SSF52047">
    <property type="entry name" value="RNI-like"/>
    <property type="match status" value="1"/>
</dbReference>
<dbReference type="PANTHER" id="PTHR23170">
    <property type="entry name" value="NY-REN-58 ANTIGEN"/>
    <property type="match status" value="1"/>
</dbReference>
<keyword evidence="6" id="KW-1185">Reference proteome</keyword>
<evidence type="ECO:0000256" key="2">
    <source>
        <dbReference type="ARBA" id="ARBA00022490"/>
    </source>
</evidence>
<comment type="subcellular location">
    <subcellularLocation>
        <location evidence="1">Cytoplasm</location>
        <location evidence="1">Cytoskeleton</location>
        <location evidence="1">Microtubule organizing center</location>
        <location evidence="1">Centrosome</location>
    </subcellularLocation>
</comment>
<evidence type="ECO:0000256" key="5">
    <source>
        <dbReference type="SAM" id="Coils"/>
    </source>
</evidence>
<dbReference type="Proteomes" id="UP000515158">
    <property type="component" value="Unplaced"/>
</dbReference>
<gene>
    <name evidence="7" type="primary">LOC117649375</name>
</gene>
<feature type="coiled-coil region" evidence="5">
    <location>
        <begin position="370"/>
        <end position="459"/>
    </location>
</feature>
<proteinExistence type="predicted"/>
<evidence type="ECO:0000313" key="6">
    <source>
        <dbReference type="Proteomes" id="UP000515158"/>
    </source>
</evidence>
<dbReference type="InterPro" id="IPR032675">
    <property type="entry name" value="LRR_dom_sf"/>
</dbReference>
<keyword evidence="2" id="KW-0963">Cytoplasm</keyword>
<dbReference type="PANTHER" id="PTHR23170:SF3">
    <property type="entry name" value="LEUCINE-RICH REPEAT-CONTAINING PROTEIN 45"/>
    <property type="match status" value="1"/>
</dbReference>
<protein>
    <submittedName>
        <fullName evidence="7">Leucine-rich repeat-containing protein 45-like</fullName>
    </submittedName>
</protein>
<dbReference type="SMART" id="SM00368">
    <property type="entry name" value="LRR_RI"/>
    <property type="match status" value="4"/>
</dbReference>
<accession>A0A6P8ZS96</accession>
<evidence type="ECO:0000256" key="4">
    <source>
        <dbReference type="ARBA" id="ARBA00023212"/>
    </source>
</evidence>
<dbReference type="GeneID" id="117649375"/>
<dbReference type="KEGG" id="tpal:117649375"/>
<dbReference type="OrthoDB" id="8436363at2759"/>
<feature type="coiled-coil region" evidence="5">
    <location>
        <begin position="510"/>
        <end position="537"/>
    </location>
</feature>
<dbReference type="FunCoup" id="A0A6P8ZS96">
    <property type="interactions" value="829"/>
</dbReference>
<dbReference type="RefSeq" id="XP_034247960.1">
    <property type="nucleotide sequence ID" value="XM_034392069.1"/>
</dbReference>
<dbReference type="GO" id="GO:0005813">
    <property type="term" value="C:centrosome"/>
    <property type="evidence" value="ECO:0007669"/>
    <property type="project" value="UniProtKB-SubCell"/>
</dbReference>
<dbReference type="Pfam" id="PF13516">
    <property type="entry name" value="LRR_6"/>
    <property type="match status" value="3"/>
</dbReference>
<dbReference type="InterPro" id="IPR001611">
    <property type="entry name" value="Leu-rich_rpt"/>
</dbReference>
<keyword evidence="4" id="KW-0206">Cytoskeleton</keyword>
<name>A0A6P8ZS96_THRPL</name>
<organism evidence="7">
    <name type="scientific">Thrips palmi</name>
    <name type="common">Melon thrips</name>
    <dbReference type="NCBI Taxonomy" id="161013"/>
    <lineage>
        <taxon>Eukaryota</taxon>
        <taxon>Metazoa</taxon>
        <taxon>Ecdysozoa</taxon>
        <taxon>Arthropoda</taxon>
        <taxon>Hexapoda</taxon>
        <taxon>Insecta</taxon>
        <taxon>Pterygota</taxon>
        <taxon>Neoptera</taxon>
        <taxon>Paraneoptera</taxon>
        <taxon>Thysanoptera</taxon>
        <taxon>Terebrantia</taxon>
        <taxon>Thripoidea</taxon>
        <taxon>Thripidae</taxon>
        <taxon>Thrips</taxon>
    </lineage>
</organism>
<dbReference type="AlphaFoldDB" id="A0A6P8ZS96"/>
<sequence>MALHERDLFTNLCNANKIPVDQNVLRALSNNSLASLDLSGFSLTKETCEILSKVLLNSTSFLNLIFTDCLLPPRGLSYILKSLSHVSCLTSVDLKGNNISGNSISKLGQMVSSNSSIKKLNLEWNSLGLFPDSFKDFCLGLAKNTCLEILDLQNNRLNPECASMLSNALTSNTALKSLDIRWNEIGWQGGQYIYEAMQNNNSLDNVQLQGNCITGDILQAIEQCATHNLSRHKVMQECSVRNNLLAKHVRRIEAKRSLEIESLAKQNEEIIKETEIRLSSVEDVLNEKNAALANAQVQIKSLQTELRKLENTNEELQSLVGDEEEKRKCQAEKHQAELEKLKKKHSEDFDLMSEQLLSMENDLSVEKSKVSELSKKLMVTEDEVRRLQENLNGLLEIERKRHRENMESTIRDSEGKLERAQKDFDEKMRTYKSDAHHNHQRLTERITSLEANIFDLERKLSEQSSHAAHMSQELARSAEITALAVQEAREKEMARIKVVEENFEAARDGRLRAEKQLETVQHNLSQVQEQNSSLIAELGEPQRKLTLLHEELSREREIVSRLRVEKNEEVARADSRKADVDRLQLELTNLNRQMADIRSHNAANEEKWKEERTKLQVDLLHKEKEIQRMRTEEIERAGALYSAFTKYLGNVHPSTTSF</sequence>
<keyword evidence="3 5" id="KW-0175">Coiled coil</keyword>
<dbReference type="Gene3D" id="3.80.10.10">
    <property type="entry name" value="Ribonuclease Inhibitor"/>
    <property type="match status" value="2"/>
</dbReference>